<keyword evidence="3" id="KW-0012">Acyltransferase</keyword>
<keyword evidence="4" id="KW-1185">Reference proteome</keyword>
<dbReference type="InterPro" id="IPR002656">
    <property type="entry name" value="Acyl_transf_3_dom"/>
</dbReference>
<dbReference type="Proteomes" id="UP001215280">
    <property type="component" value="Unassembled WGS sequence"/>
</dbReference>
<dbReference type="PANTHER" id="PTHR36927">
    <property type="entry name" value="BLR4337 PROTEIN"/>
    <property type="match status" value="1"/>
</dbReference>
<feature type="transmembrane region" description="Helical" evidence="1">
    <location>
        <begin position="191"/>
        <end position="211"/>
    </location>
</feature>
<reference evidence="3" key="1">
    <citation type="submission" date="2023-03" db="EMBL/GenBank/DDBJ databases">
        <title>Massive genome expansion in bonnet fungi (Mycena s.s.) driven by repeated elements and novel gene families across ecological guilds.</title>
        <authorList>
            <consortium name="Lawrence Berkeley National Laboratory"/>
            <person name="Harder C.B."/>
            <person name="Miyauchi S."/>
            <person name="Viragh M."/>
            <person name="Kuo A."/>
            <person name="Thoen E."/>
            <person name="Andreopoulos B."/>
            <person name="Lu D."/>
            <person name="Skrede I."/>
            <person name="Drula E."/>
            <person name="Henrissat B."/>
            <person name="Morin E."/>
            <person name="Kohler A."/>
            <person name="Barry K."/>
            <person name="LaButti K."/>
            <person name="Morin E."/>
            <person name="Salamov A."/>
            <person name="Lipzen A."/>
            <person name="Mereny Z."/>
            <person name="Hegedus B."/>
            <person name="Baldrian P."/>
            <person name="Stursova M."/>
            <person name="Weitz H."/>
            <person name="Taylor A."/>
            <person name="Grigoriev I.V."/>
            <person name="Nagy L.G."/>
            <person name="Martin F."/>
            <person name="Kauserud H."/>
        </authorList>
    </citation>
    <scope>NUCLEOTIDE SEQUENCE</scope>
    <source>
        <strain evidence="3">CBHHK188m</strain>
    </source>
</reference>
<dbReference type="GO" id="GO:0016747">
    <property type="term" value="F:acyltransferase activity, transferring groups other than amino-acyl groups"/>
    <property type="evidence" value="ECO:0007669"/>
    <property type="project" value="InterPro"/>
</dbReference>
<comment type="caution">
    <text evidence="3">The sequence shown here is derived from an EMBL/GenBank/DDBJ whole genome shotgun (WGS) entry which is preliminary data.</text>
</comment>
<evidence type="ECO:0000313" key="4">
    <source>
        <dbReference type="Proteomes" id="UP001215280"/>
    </source>
</evidence>
<proteinExistence type="predicted"/>
<feature type="transmembrane region" description="Helical" evidence="1">
    <location>
        <begin position="110"/>
        <end position="131"/>
    </location>
</feature>
<evidence type="ECO:0000256" key="1">
    <source>
        <dbReference type="SAM" id="Phobius"/>
    </source>
</evidence>
<feature type="transmembrane region" description="Helical" evidence="1">
    <location>
        <begin position="31"/>
        <end position="52"/>
    </location>
</feature>
<dbReference type="Pfam" id="PF01757">
    <property type="entry name" value="Acyl_transf_3"/>
    <property type="match status" value="1"/>
</dbReference>
<dbReference type="AlphaFoldDB" id="A0AAD7NC91"/>
<sequence>MTRDDPDGELAALLPRLIADMRIHFLDNLRTALTALVIFHHAALPFGGIGYWEYSSPYHAQESSWLLVAFVAVNQSYFMGMLFFLSGHFSAIAVQRKEMKTFCLDKIRRLGIPVVVYTLFLHPIVIVLVRWSEHAPIFPAVLGYWGSLRGARGPVWYLATLLFFDLVYAIRVKFLPPFSFLLPTSAGRYKFTAALCILIVTVTSFFVRMSYPVGRASAPLGLQLGYAPQYVLAYISGTCLSYIQQYLLVSHPARDVALAYLGAIFSLGAVWLSSQGGANLAALIYAIWNECCFYFIGTTLFSFFHSSPYTTKKWGSSARYSYGAYLIHPIVVVSLQIMLDKSVGRSVDGVIKMLVVGTAGTCISWAAAWAVIRIPGVGRVI</sequence>
<feature type="transmembrane region" description="Helical" evidence="1">
    <location>
        <begin position="280"/>
        <end position="301"/>
    </location>
</feature>
<keyword evidence="1" id="KW-0812">Transmembrane</keyword>
<feature type="transmembrane region" description="Helical" evidence="1">
    <location>
        <begin position="64"/>
        <end position="89"/>
    </location>
</feature>
<gene>
    <name evidence="3" type="ORF">DFH07DRAFT_489991</name>
</gene>
<protein>
    <submittedName>
        <fullName evidence="3">Acyltransferase 3</fullName>
    </submittedName>
</protein>
<keyword evidence="1" id="KW-0472">Membrane</keyword>
<feature type="transmembrane region" description="Helical" evidence="1">
    <location>
        <begin position="256"/>
        <end position="274"/>
    </location>
</feature>
<feature type="transmembrane region" description="Helical" evidence="1">
    <location>
        <begin position="151"/>
        <end position="170"/>
    </location>
</feature>
<keyword evidence="3" id="KW-0808">Transferase</keyword>
<dbReference type="EMBL" id="JARJLG010000063">
    <property type="protein sequence ID" value="KAJ7755746.1"/>
    <property type="molecule type" value="Genomic_DNA"/>
</dbReference>
<evidence type="ECO:0000313" key="3">
    <source>
        <dbReference type="EMBL" id="KAJ7755746.1"/>
    </source>
</evidence>
<keyword evidence="1" id="KW-1133">Transmembrane helix</keyword>
<feature type="transmembrane region" description="Helical" evidence="1">
    <location>
        <begin position="231"/>
        <end position="249"/>
    </location>
</feature>
<feature type="transmembrane region" description="Helical" evidence="1">
    <location>
        <begin position="322"/>
        <end position="339"/>
    </location>
</feature>
<accession>A0AAD7NC91</accession>
<dbReference type="InterPro" id="IPR050623">
    <property type="entry name" value="Glucan_succinyl_AcylTrfase"/>
</dbReference>
<feature type="domain" description="Acyltransferase 3" evidence="2">
    <location>
        <begin position="23"/>
        <end position="369"/>
    </location>
</feature>
<name>A0AAD7NC91_9AGAR</name>
<feature type="transmembrane region" description="Helical" evidence="1">
    <location>
        <begin position="351"/>
        <end position="372"/>
    </location>
</feature>
<evidence type="ECO:0000259" key="2">
    <source>
        <dbReference type="Pfam" id="PF01757"/>
    </source>
</evidence>
<dbReference type="PANTHER" id="PTHR36927:SF4">
    <property type="entry name" value="BLR5718 PROTEIN"/>
    <property type="match status" value="1"/>
</dbReference>
<organism evidence="3 4">
    <name type="scientific">Mycena maculata</name>
    <dbReference type="NCBI Taxonomy" id="230809"/>
    <lineage>
        <taxon>Eukaryota</taxon>
        <taxon>Fungi</taxon>
        <taxon>Dikarya</taxon>
        <taxon>Basidiomycota</taxon>
        <taxon>Agaricomycotina</taxon>
        <taxon>Agaricomycetes</taxon>
        <taxon>Agaricomycetidae</taxon>
        <taxon>Agaricales</taxon>
        <taxon>Marasmiineae</taxon>
        <taxon>Mycenaceae</taxon>
        <taxon>Mycena</taxon>
    </lineage>
</organism>